<sequence>MGEGAALLTSNYSFTQSWQTEMMYYKKIVFKNL</sequence>
<reference evidence="1" key="2">
    <citation type="journal article" date="2015" name="Fish Shellfish Immunol.">
        <title>Early steps in the European eel (Anguilla anguilla)-Vibrio vulnificus interaction in the gills: Role of the RtxA13 toxin.</title>
        <authorList>
            <person name="Callol A."/>
            <person name="Pajuelo D."/>
            <person name="Ebbesson L."/>
            <person name="Teles M."/>
            <person name="MacKenzie S."/>
            <person name="Amaro C."/>
        </authorList>
    </citation>
    <scope>NUCLEOTIDE SEQUENCE</scope>
</reference>
<evidence type="ECO:0000313" key="1">
    <source>
        <dbReference type="EMBL" id="JAH69754.1"/>
    </source>
</evidence>
<dbReference type="EMBL" id="GBXM01038823">
    <property type="protein sequence ID" value="JAH69754.1"/>
    <property type="molecule type" value="Transcribed_RNA"/>
</dbReference>
<organism evidence="1">
    <name type="scientific">Anguilla anguilla</name>
    <name type="common">European freshwater eel</name>
    <name type="synonym">Muraena anguilla</name>
    <dbReference type="NCBI Taxonomy" id="7936"/>
    <lineage>
        <taxon>Eukaryota</taxon>
        <taxon>Metazoa</taxon>
        <taxon>Chordata</taxon>
        <taxon>Craniata</taxon>
        <taxon>Vertebrata</taxon>
        <taxon>Euteleostomi</taxon>
        <taxon>Actinopterygii</taxon>
        <taxon>Neopterygii</taxon>
        <taxon>Teleostei</taxon>
        <taxon>Anguilliformes</taxon>
        <taxon>Anguillidae</taxon>
        <taxon>Anguilla</taxon>
    </lineage>
</organism>
<name>A0A0E9UV75_ANGAN</name>
<protein>
    <submittedName>
        <fullName evidence="1">Uncharacterized protein</fullName>
    </submittedName>
</protein>
<dbReference type="AlphaFoldDB" id="A0A0E9UV75"/>
<proteinExistence type="predicted"/>
<accession>A0A0E9UV75</accession>
<reference evidence="1" key="1">
    <citation type="submission" date="2014-11" db="EMBL/GenBank/DDBJ databases">
        <authorList>
            <person name="Amaro Gonzalez C."/>
        </authorList>
    </citation>
    <scope>NUCLEOTIDE SEQUENCE</scope>
</reference>